<evidence type="ECO:0000313" key="2">
    <source>
        <dbReference type="Proteomes" id="UP000662747"/>
    </source>
</evidence>
<dbReference type="Pfam" id="PF14907">
    <property type="entry name" value="NTP_transf_5"/>
    <property type="match status" value="1"/>
</dbReference>
<dbReference type="EMBL" id="CP071090">
    <property type="protein sequence ID" value="QSQ20201.1"/>
    <property type="molecule type" value="Genomic_DNA"/>
</dbReference>
<reference evidence="1 2" key="1">
    <citation type="submission" date="2021-02" db="EMBL/GenBank/DDBJ databases">
        <title>De Novo genome assembly of isolated myxobacteria.</title>
        <authorList>
            <person name="Stevens D.C."/>
        </authorList>
    </citation>
    <scope>NUCLEOTIDE SEQUENCE [LARGE SCALE GENOMIC DNA]</scope>
    <source>
        <strain evidence="2">SCPEA02</strain>
    </source>
</reference>
<name>A0ABX7NMX0_9BACT</name>
<dbReference type="Proteomes" id="UP000662747">
    <property type="component" value="Chromosome"/>
</dbReference>
<accession>A0ABX7NMX0</accession>
<keyword evidence="2" id="KW-1185">Reference proteome</keyword>
<dbReference type="RefSeq" id="WP_206721782.1">
    <property type="nucleotide sequence ID" value="NZ_CP071090.1"/>
</dbReference>
<protein>
    <submittedName>
        <fullName evidence="1">Nucleotidyltransferase family protein</fullName>
    </submittedName>
</protein>
<proteinExistence type="predicted"/>
<sequence length="324" mass="35475">MPPPPSLLDTFRVLASFDPPRVSLRGAPWEEYVDWAIAQGLAPLAAYNLQYRLGGATAPEWVGDRLLAIHQGSINDNVMKLVNFKQMVDDLQGRKLVLFGGAAFADTLYPHVGFRPVTELQLLMKRLDVDGFAGFLSNHEFKPEDASGTGATRAISDGRTLICLYSDVLGPKRKEQAAGILERATPTRIYGPSVFRAALEDALLLAVLDQARQGYEVPWLTFLDVRELVTGAKAMGGPYSRPLDVPALLARAEEWQLERALYTSLAIVARLFPEAAADATAAFPPLRRATRELLDRTVVGPVSTPGRTTALKGLERVRRLLTGQ</sequence>
<evidence type="ECO:0000313" key="1">
    <source>
        <dbReference type="EMBL" id="QSQ20201.1"/>
    </source>
</evidence>
<dbReference type="InterPro" id="IPR039498">
    <property type="entry name" value="NTP_transf_5"/>
</dbReference>
<gene>
    <name evidence="1" type="ORF">JY651_33720</name>
</gene>
<organism evidence="1 2">
    <name type="scientific">Pyxidicoccus parkwayensis</name>
    <dbReference type="NCBI Taxonomy" id="2813578"/>
    <lineage>
        <taxon>Bacteria</taxon>
        <taxon>Pseudomonadati</taxon>
        <taxon>Myxococcota</taxon>
        <taxon>Myxococcia</taxon>
        <taxon>Myxococcales</taxon>
        <taxon>Cystobacterineae</taxon>
        <taxon>Myxococcaceae</taxon>
        <taxon>Pyxidicoccus</taxon>
    </lineage>
</organism>